<evidence type="ECO:0000313" key="1">
    <source>
        <dbReference type="EMBL" id="AQK97216.1"/>
    </source>
</evidence>
<dbReference type="EMBL" id="CM000784">
    <property type="protein sequence ID" value="AQK97216.1"/>
    <property type="molecule type" value="Genomic_DNA"/>
</dbReference>
<dbReference type="GO" id="GO:0016787">
    <property type="term" value="F:hydrolase activity"/>
    <property type="evidence" value="ECO:0007669"/>
    <property type="project" value="UniProtKB-KW"/>
</dbReference>
<dbReference type="AlphaFoldDB" id="A0A1D6G1C7"/>
<gene>
    <name evidence="1" type="ORF">ZEAMMB73_Zm00001d011563</name>
</gene>
<accession>A0A1D6G1C7</accession>
<sequence length="82" mass="9297">MHIVRDMYRLVYLCTHLTHQAIQPCIPNRTDLWCLGVLCFPNSLHGIMSLGLNLALPLRCPFESDPIVADLVTRDHGRIEGD</sequence>
<protein>
    <submittedName>
        <fullName evidence="1">p-loop containing nucleoside triphosphate hydrolase superfamily protein</fullName>
    </submittedName>
</protein>
<name>A0A1D6G1C7_MAIZE</name>
<organism evidence="1">
    <name type="scientific">Zea mays</name>
    <name type="common">Maize</name>
    <dbReference type="NCBI Taxonomy" id="4577"/>
    <lineage>
        <taxon>Eukaryota</taxon>
        <taxon>Viridiplantae</taxon>
        <taxon>Streptophyta</taxon>
        <taxon>Embryophyta</taxon>
        <taxon>Tracheophyta</taxon>
        <taxon>Spermatophyta</taxon>
        <taxon>Magnoliopsida</taxon>
        <taxon>Liliopsida</taxon>
        <taxon>Poales</taxon>
        <taxon>Poaceae</taxon>
        <taxon>PACMAD clade</taxon>
        <taxon>Panicoideae</taxon>
        <taxon>Andropogonodae</taxon>
        <taxon>Andropogoneae</taxon>
        <taxon>Tripsacinae</taxon>
        <taxon>Zea</taxon>
    </lineage>
</organism>
<reference evidence="1" key="1">
    <citation type="submission" date="2015-12" db="EMBL/GenBank/DDBJ databases">
        <title>Update maize B73 reference genome by single molecule sequencing technologies.</title>
        <authorList>
            <consortium name="Maize Genome Sequencing Project"/>
            <person name="Ware D."/>
        </authorList>
    </citation>
    <scope>NUCLEOTIDE SEQUENCE</scope>
    <source>
        <tissue evidence="1">Seedling</tissue>
    </source>
</reference>
<keyword evidence="1" id="KW-0378">Hydrolase</keyword>
<proteinExistence type="predicted"/>